<dbReference type="AlphaFoldDB" id="A0A7Z0D2G0"/>
<dbReference type="Pfam" id="PF01261">
    <property type="entry name" value="AP_endonuc_2"/>
    <property type="match status" value="1"/>
</dbReference>
<evidence type="ECO:0000256" key="1">
    <source>
        <dbReference type="ARBA" id="ARBA00023277"/>
    </source>
</evidence>
<dbReference type="EMBL" id="JACBZP010000001">
    <property type="protein sequence ID" value="NYI67649.1"/>
    <property type="molecule type" value="Genomic_DNA"/>
</dbReference>
<keyword evidence="4" id="KW-1185">Reference proteome</keyword>
<dbReference type="GO" id="GO:0016853">
    <property type="term" value="F:isomerase activity"/>
    <property type="evidence" value="ECO:0007669"/>
    <property type="project" value="UniProtKB-KW"/>
</dbReference>
<evidence type="ECO:0000313" key="3">
    <source>
        <dbReference type="EMBL" id="NYI67649.1"/>
    </source>
</evidence>
<dbReference type="Proteomes" id="UP000539111">
    <property type="component" value="Unassembled WGS sequence"/>
</dbReference>
<reference evidence="3 4" key="1">
    <citation type="submission" date="2020-07" db="EMBL/GenBank/DDBJ databases">
        <title>Sequencing the genomes of 1000 actinobacteria strains.</title>
        <authorList>
            <person name="Klenk H.-P."/>
        </authorList>
    </citation>
    <scope>NUCLEOTIDE SEQUENCE [LARGE SCALE GENOMIC DNA]</scope>
    <source>
        <strain evidence="3 4">DSM 26341</strain>
    </source>
</reference>
<name>A0A7Z0D2G0_9MICO</name>
<evidence type="ECO:0000313" key="4">
    <source>
        <dbReference type="Proteomes" id="UP000539111"/>
    </source>
</evidence>
<evidence type="ECO:0000259" key="2">
    <source>
        <dbReference type="Pfam" id="PF01261"/>
    </source>
</evidence>
<dbReference type="PANTHER" id="PTHR12110:SF41">
    <property type="entry name" value="INOSOSE DEHYDRATASE"/>
    <property type="match status" value="1"/>
</dbReference>
<gene>
    <name evidence="3" type="ORF">BJY26_001955</name>
</gene>
<dbReference type="InterPro" id="IPR013022">
    <property type="entry name" value="Xyl_isomerase-like_TIM-brl"/>
</dbReference>
<dbReference type="RefSeq" id="WP_179427755.1">
    <property type="nucleotide sequence ID" value="NZ_JACBZP010000001.1"/>
</dbReference>
<accession>A0A7Z0D2G0</accession>
<keyword evidence="3" id="KW-0413">Isomerase</keyword>
<dbReference type="PANTHER" id="PTHR12110">
    <property type="entry name" value="HYDROXYPYRUVATE ISOMERASE"/>
    <property type="match status" value="1"/>
</dbReference>
<dbReference type="Gene3D" id="3.20.20.150">
    <property type="entry name" value="Divalent-metal-dependent TIM barrel enzymes"/>
    <property type="match status" value="1"/>
</dbReference>
<proteinExistence type="predicted"/>
<dbReference type="InterPro" id="IPR036237">
    <property type="entry name" value="Xyl_isomerase-like_sf"/>
</dbReference>
<dbReference type="InterPro" id="IPR050312">
    <property type="entry name" value="IolE/XylAMocC-like"/>
</dbReference>
<feature type="domain" description="Xylose isomerase-like TIM barrel" evidence="2">
    <location>
        <begin position="24"/>
        <end position="225"/>
    </location>
</feature>
<keyword evidence="1" id="KW-0119">Carbohydrate metabolism</keyword>
<sequence>MSYSLQLYSLRDAMAADLPGTLTRVAGIGYSAVEPYNFVATADQLRDAFEANGLSAPSGHAPLLREDQDEIFAAAATLGIGTVIDPFVAPELWTSVDAIRATADKLNAAAARGAGHGIRVGYHNHWFELESTFDGKFGLEVLADHLDPAVVLEVDTYWAQVGGADPAALLRSLGDRVKFIHIKDGPATKEPGDQVAVGSGTLPIWDIIEAAGSIDAGVVELDDFAGDMFTAVTDSLNFLEGGK</sequence>
<protein>
    <submittedName>
        <fullName evidence="3">Sugar phosphate isomerase/epimerase</fullName>
    </submittedName>
</protein>
<organism evidence="3 4">
    <name type="scientific">Spelaeicoccus albus</name>
    <dbReference type="NCBI Taxonomy" id="1280376"/>
    <lineage>
        <taxon>Bacteria</taxon>
        <taxon>Bacillati</taxon>
        <taxon>Actinomycetota</taxon>
        <taxon>Actinomycetes</taxon>
        <taxon>Micrococcales</taxon>
        <taxon>Brevibacteriaceae</taxon>
        <taxon>Spelaeicoccus</taxon>
    </lineage>
</organism>
<dbReference type="SUPFAM" id="SSF51658">
    <property type="entry name" value="Xylose isomerase-like"/>
    <property type="match status" value="1"/>
</dbReference>
<comment type="caution">
    <text evidence="3">The sequence shown here is derived from an EMBL/GenBank/DDBJ whole genome shotgun (WGS) entry which is preliminary data.</text>
</comment>